<proteinExistence type="predicted"/>
<organism evidence="2 3">
    <name type="scientific">Halobellus rubicundus</name>
    <dbReference type="NCBI Taxonomy" id="2996466"/>
    <lineage>
        <taxon>Archaea</taxon>
        <taxon>Methanobacteriati</taxon>
        <taxon>Methanobacteriota</taxon>
        <taxon>Stenosarchaea group</taxon>
        <taxon>Halobacteria</taxon>
        <taxon>Halobacteriales</taxon>
        <taxon>Haloferacaceae</taxon>
        <taxon>Halobellus</taxon>
    </lineage>
</organism>
<evidence type="ECO:0000313" key="3">
    <source>
        <dbReference type="Proteomes" id="UP001570511"/>
    </source>
</evidence>
<protein>
    <submittedName>
        <fullName evidence="2">Uncharacterized protein</fullName>
    </submittedName>
</protein>
<evidence type="ECO:0000256" key="1">
    <source>
        <dbReference type="SAM" id="MobiDB-lite"/>
    </source>
</evidence>
<dbReference type="InterPro" id="IPR048687">
    <property type="entry name" value="HVO_2248-like"/>
</dbReference>
<keyword evidence="3" id="KW-1185">Reference proteome</keyword>
<dbReference type="EMBL" id="JBGNYA010000001">
    <property type="protein sequence ID" value="MFA1611384.1"/>
    <property type="molecule type" value="Genomic_DNA"/>
</dbReference>
<gene>
    <name evidence="2" type="ORF">OS889_10275</name>
</gene>
<dbReference type="Proteomes" id="UP001570511">
    <property type="component" value="Unassembled WGS sequence"/>
</dbReference>
<feature type="region of interest" description="Disordered" evidence="1">
    <location>
        <begin position="237"/>
        <end position="272"/>
    </location>
</feature>
<dbReference type="Pfam" id="PF21535">
    <property type="entry name" value="HVO_2248"/>
    <property type="match status" value="1"/>
</dbReference>
<accession>A0ABD5MFM1</accession>
<dbReference type="RefSeq" id="WP_372389628.1">
    <property type="nucleotide sequence ID" value="NZ_JBGNYA010000001.1"/>
</dbReference>
<comment type="caution">
    <text evidence="2">The sequence shown here is derived from an EMBL/GenBank/DDBJ whole genome shotgun (WGS) entry which is preliminary data.</text>
</comment>
<reference evidence="2 3" key="1">
    <citation type="submission" date="2024-08" db="EMBL/GenBank/DDBJ databases">
        <title>Halobellus sp. MBLA0158 whole genome sequence.</title>
        <authorList>
            <person name="Hwang C.Y."/>
            <person name="Cho E.-S."/>
            <person name="Seo M.-J."/>
        </authorList>
    </citation>
    <scope>NUCLEOTIDE SEQUENCE [LARGE SCALE GENOMIC DNA]</scope>
    <source>
        <strain evidence="2 3">MBLA0158</strain>
    </source>
</reference>
<sequence>MSSGEQGWRDRADVLEGRAIRMPLRNYEDELQLHKTAMKLAEGCRRKADMLSDPSISVATAYDREFEYIAERCKYRLRQVAGDDYEDVARAYIMGERDDLAGELAVYYLEALWRIQRRSTVPGMLFFPLIIRYPDSYTANLRFPHVHTTTESVLFESPEHGEVGPDDPHAQQYFDESQYEQERAADYLRRATWTYREQFPHPDDLPEDVPVYGGIVGAAGRRGSMFTEMLAPVEPDRDRFDEPITEPTLVPAGKEAERTAREYLPSGTEIVG</sequence>
<name>A0ABD5MFM1_9EURY</name>
<dbReference type="AlphaFoldDB" id="A0ABD5MFM1"/>
<evidence type="ECO:0000313" key="2">
    <source>
        <dbReference type="EMBL" id="MFA1611384.1"/>
    </source>
</evidence>